<organism evidence="1 2">
    <name type="scientific">Naganishia onofrii</name>
    <dbReference type="NCBI Taxonomy" id="1851511"/>
    <lineage>
        <taxon>Eukaryota</taxon>
        <taxon>Fungi</taxon>
        <taxon>Dikarya</taxon>
        <taxon>Basidiomycota</taxon>
        <taxon>Agaricomycotina</taxon>
        <taxon>Tremellomycetes</taxon>
        <taxon>Filobasidiales</taxon>
        <taxon>Filobasidiaceae</taxon>
        <taxon>Naganishia</taxon>
    </lineage>
</organism>
<comment type="caution">
    <text evidence="1">The sequence shown here is derived from an EMBL/GenBank/DDBJ whole genome shotgun (WGS) entry which is preliminary data.</text>
</comment>
<gene>
    <name evidence="1" type="ORF">QFC24_004322</name>
</gene>
<dbReference type="Proteomes" id="UP001234202">
    <property type="component" value="Unassembled WGS sequence"/>
</dbReference>
<evidence type="ECO:0000313" key="1">
    <source>
        <dbReference type="EMBL" id="KAJ9122095.1"/>
    </source>
</evidence>
<reference evidence="1" key="1">
    <citation type="submission" date="2023-04" db="EMBL/GenBank/DDBJ databases">
        <title>Draft Genome sequencing of Naganishia species isolated from polar environments using Oxford Nanopore Technology.</title>
        <authorList>
            <person name="Leo P."/>
            <person name="Venkateswaran K."/>
        </authorList>
    </citation>
    <scope>NUCLEOTIDE SEQUENCE</scope>
    <source>
        <strain evidence="1">DBVPG 5303</strain>
    </source>
</reference>
<dbReference type="EMBL" id="JASBWV010000015">
    <property type="protein sequence ID" value="KAJ9122095.1"/>
    <property type="molecule type" value="Genomic_DNA"/>
</dbReference>
<name>A0ACC2XDH8_9TREE</name>
<accession>A0ACC2XDH8</accession>
<keyword evidence="2" id="KW-1185">Reference proteome</keyword>
<proteinExistence type="predicted"/>
<evidence type="ECO:0000313" key="2">
    <source>
        <dbReference type="Proteomes" id="UP001234202"/>
    </source>
</evidence>
<sequence>MSELFLHDQGLDGVEGAQIVLNSIGRDIAELSIGHNRLGTNGCNYLFQALTAAKAGEDSPEYQRITTTVTVPRRLAGFKGLKKITLSANGIDEQALESIGDYLTGDDELRELYFTNNLISGPDNLRTFGKAVSRSKLEVISFNTNPLSASGLDEFLEGLAESGRDDVEQTQSGESQRRDRLRTDRQPLSRSQSRSRWSSSPTATQGHRLKQLHLSSCPLGIEGARIIADFISHPERSANLNVITLNDCELGLRGLNIVTRAAEIWNFTLLVMETHLNFTISSDIDPYQRIIQGSSFSPALQEELDALAEDERVVDQGITFATNTRLDRSRYRRPSFPLDKERYSLARLLEMIGNASSATETTLPPADGNTTPDISTSEGIRRGLRYRLSARESEIIRRNSAIRERGQKTALQALPVARVLLTARLPSPSDVGAEIMSSLMQNTALQPPPGASSSASSSLSGNHTPREIPSPHQRFPLMDLPFDVIPNIIQQSTDFPDALSDYQWESLYRYAESPDTLQTEIQKLASSRVGRRETFVISTNPNMAIMGSGLSNLRPGPGHPGRSDWLKSLAFGLTTQGKLIPQEEKAVIINILEEVGCNTWDWREQPDQT</sequence>
<protein>
    <submittedName>
        <fullName evidence="1">Uncharacterized protein</fullName>
    </submittedName>
</protein>